<evidence type="ECO:0000256" key="1">
    <source>
        <dbReference type="SAM" id="Coils"/>
    </source>
</evidence>
<sequence>MPGNEVEDRICNLFELDNSSQGQHLLHGVDGGWSLLNDSQWVGKQRQSVVPLNFNLQNYSVQQLDSPRGRGGESTSVQCKPNFLKLTPRPENYRNHSRNYQLNINGSLLGNQSFQTMQNQPRAFSEYTGYDQHSLTLRGFSTLKSQPEYESGTDSPTLTTNSERSEITEVSTDFNFLSGQQQLASGHQPGIPQPGPMQQSGYNEMQLLQQHMMFKQLQELQRQPQIQQLGDVRQQNSINQLSAMSKQAAGIQFSPLNGTPINDASQMFMNWPQLNASSAGQGLANRLIFSPENGQPVRSMGHVPQPLDGSLYGTPVATARGSTGQYPQVQGIPQAQKPVVQSSGFSNPFLRDQFTVSPDQLSMVQGALISSQGFPGKNMLGDIPNQGLNSVILSGHFQEGNSPQTNASVKEFSGRQEQTVWPAMQQKQMQHSPSLGLVPLDPVEEKILYNMDDTIWDASFGRRPDVGAVGLSNTLETTDLGNSFPSIQSGSWSALMQSAVAEASSSDTGLQEEWSGLTFQNTEQSTDNQLSNFMESENLPTGWIDNNLQSASSFSSKPLHMTNDSSMSSSFPGFQQSGIQFPADQREGLRQGASHESMEKSPKVLGEWVDCNPQQKPATEASQQVQSLMHLNNAWPGQSYEHSEGEAHEQKAGAHREDSQMNFSAVPCPVMAQQTTNQQVMESNRSEYMGHASIPIENKEKDSMGRNSQQIGNGPHVYDNSYGGECETYEKRNSYYQSENSNGSYNSKGLSGSDQGFSGQFQFFGNASTNSINLEEGRLPRSRGNSKASEEGPSKADITSFGSDGSIIAAQARYLGYSVVYCLRAYIGLAIIALLDKHNCCGFLTVSASDCLFMTSASTFSNYTISWNFYPLYLDSQNMLELLHKVDQSRDDGNIRPYGSADCNLLTKVPEAEIAKSGFQLYNQPPSSQGFGLRLSPPSQRLPNSTHFLSSHGLPQTVPHPNSRQVNYELREKNQTWLASPSSVQTSPSHELSQRAHWGDKSNVSGQTGMSYLNKQRNSSAGYISESTNPRNQPLMQLRSGAPVASQSSQEALPPAGSRYPLFNLSASQDNTRQIGTNHLGQQSPVLEAGPVSQPLIMSGISKQGDVSARPPNVWTNVPSQRPPSVPEHLKVSSNFPSSKDPSHNITVSTSKGGYGSSEFGAASQHQISPDIIDASKHISDSSALASGSSVAHSHHLGLDRVKNEDNHAHGTTGRNIVSVGHSLESSPNLHQNYSLLEQVRAMRHVETDPSMKSPGVPRDSFPSRDANMMKLLTESSDDPRVRALSQPTLQDQPTNETAQFGQNNSQNQSRINNLVSNLMEHSQVNPHLAPSLWKQFVALKNGQMLSTYNAKVATGQFSLGKPSQDLQIHDSVERVETADGMQGGNIVPNAVATLAGTEHNSAPYVLPTDITSQSMAIRRPKKRKSVTSEPRPWHKEVTEGSQRVQNMRTAEECWIEATNRMIEKVEDEVEMAEDVQPMLRSKRRLILTTQLMQQLLCPAPRSILSADAILHHDSVIYYVSRLSLGDACNFQCCTRNDLLVSADNSNMTFEKLKTNDGTDGQQLSEVVDELSARAQKLENDFQRVEKTASPVDVRVECQELERFAVINRFAKFHIRAQADTSGTSSSGPTKPFLQRYVTALPMPRKLPEDPNRAGGLANPLQSNWNLVTMMAKQKNNDSPANVLHSKKWHDLEQCLGERVLKTLLEWLVG</sequence>
<feature type="region of interest" description="Disordered" evidence="2">
    <location>
        <begin position="1419"/>
        <end position="1443"/>
    </location>
</feature>
<name>A0AAP0M6K8_9ROSI</name>
<feature type="region of interest" description="Disordered" evidence="2">
    <location>
        <begin position="774"/>
        <end position="796"/>
    </location>
</feature>
<evidence type="ECO:0000313" key="3">
    <source>
        <dbReference type="EMBL" id="KAK9194915.1"/>
    </source>
</evidence>
<feature type="compositionally biased region" description="Polar residues" evidence="2">
    <location>
        <begin position="1132"/>
        <end position="1152"/>
    </location>
</feature>
<accession>A0AAP0M6K8</accession>
<dbReference type="PANTHER" id="PTHR31267">
    <property type="entry name" value="DENTIN SIALOPHOSPHOPROTEIN-LIKE PROTEIN"/>
    <property type="match status" value="1"/>
</dbReference>
<organism evidence="3 4">
    <name type="scientific">Citrus x changshan-huyou</name>
    <dbReference type="NCBI Taxonomy" id="2935761"/>
    <lineage>
        <taxon>Eukaryota</taxon>
        <taxon>Viridiplantae</taxon>
        <taxon>Streptophyta</taxon>
        <taxon>Embryophyta</taxon>
        <taxon>Tracheophyta</taxon>
        <taxon>Spermatophyta</taxon>
        <taxon>Magnoliopsida</taxon>
        <taxon>eudicotyledons</taxon>
        <taxon>Gunneridae</taxon>
        <taxon>Pentapetalae</taxon>
        <taxon>rosids</taxon>
        <taxon>malvids</taxon>
        <taxon>Sapindales</taxon>
        <taxon>Rutaceae</taxon>
        <taxon>Aurantioideae</taxon>
        <taxon>Citrus</taxon>
    </lineage>
</organism>
<evidence type="ECO:0008006" key="5">
    <source>
        <dbReference type="Google" id="ProtNLM"/>
    </source>
</evidence>
<feature type="compositionally biased region" description="Polar residues" evidence="2">
    <location>
        <begin position="1288"/>
        <end position="1302"/>
    </location>
</feature>
<evidence type="ECO:0000313" key="4">
    <source>
        <dbReference type="Proteomes" id="UP001428341"/>
    </source>
</evidence>
<protein>
    <recommendedName>
        <fullName evidence="5">Dentin sialophosphoprotein-like protein</fullName>
    </recommendedName>
</protein>
<dbReference type="Proteomes" id="UP001428341">
    <property type="component" value="Unassembled WGS sequence"/>
</dbReference>
<feature type="coiled-coil region" evidence="1">
    <location>
        <begin position="1561"/>
        <end position="1588"/>
    </location>
</feature>
<keyword evidence="1" id="KW-0175">Coiled coil</keyword>
<proteinExistence type="predicted"/>
<reference evidence="3 4" key="1">
    <citation type="submission" date="2024-05" db="EMBL/GenBank/DDBJ databases">
        <title>Haplotype-resolved chromosome-level genome assembly of Huyou (Citrus changshanensis).</title>
        <authorList>
            <person name="Miao C."/>
            <person name="Chen W."/>
            <person name="Wu Y."/>
            <person name="Wang L."/>
            <person name="Zhao S."/>
            <person name="Grierson D."/>
            <person name="Xu C."/>
            <person name="Chen K."/>
        </authorList>
    </citation>
    <scope>NUCLEOTIDE SEQUENCE [LARGE SCALE GENOMIC DNA]</scope>
    <source>
        <strain evidence="3">01-14</strain>
        <tissue evidence="3">Leaf</tissue>
    </source>
</reference>
<dbReference type="EMBL" id="JBCGBO010000006">
    <property type="protein sequence ID" value="KAK9194915.1"/>
    <property type="molecule type" value="Genomic_DNA"/>
</dbReference>
<feature type="region of interest" description="Disordered" evidence="2">
    <location>
        <begin position="1103"/>
        <end position="1163"/>
    </location>
</feature>
<evidence type="ECO:0000256" key="2">
    <source>
        <dbReference type="SAM" id="MobiDB-lite"/>
    </source>
</evidence>
<feature type="region of interest" description="Disordered" evidence="2">
    <location>
        <begin position="977"/>
        <end position="1063"/>
    </location>
</feature>
<dbReference type="PANTHER" id="PTHR31267:SF2">
    <property type="entry name" value="EXPRESSED PROTEIN"/>
    <property type="match status" value="1"/>
</dbReference>
<feature type="compositionally biased region" description="Polar residues" evidence="2">
    <location>
        <begin position="977"/>
        <end position="991"/>
    </location>
</feature>
<comment type="caution">
    <text evidence="3">The sequence shown here is derived from an EMBL/GenBank/DDBJ whole genome shotgun (WGS) entry which is preliminary data.</text>
</comment>
<gene>
    <name evidence="3" type="ORF">WN944_005622</name>
</gene>
<feature type="compositionally biased region" description="Polar residues" evidence="2">
    <location>
        <begin position="1002"/>
        <end position="1035"/>
    </location>
</feature>
<feature type="region of interest" description="Disordered" evidence="2">
    <location>
        <begin position="1288"/>
        <end position="1307"/>
    </location>
</feature>
<keyword evidence="4" id="KW-1185">Reference proteome</keyword>